<keyword evidence="10" id="KW-1278">Translocase</keyword>
<feature type="compositionally biased region" description="Acidic residues" evidence="14">
    <location>
        <begin position="683"/>
        <end position="703"/>
    </location>
</feature>
<evidence type="ECO:0000259" key="17">
    <source>
        <dbReference type="PROSITE" id="PS50929"/>
    </source>
</evidence>
<dbReference type="GO" id="GO:0016020">
    <property type="term" value="C:membrane"/>
    <property type="evidence" value="ECO:0007669"/>
    <property type="project" value="UniProtKB-SubCell"/>
</dbReference>
<dbReference type="InterPro" id="IPR017871">
    <property type="entry name" value="ABC_transporter-like_CS"/>
</dbReference>
<name>A0A484NM84_9ASTE</name>
<evidence type="ECO:0000256" key="7">
    <source>
        <dbReference type="ARBA" id="ARBA00022737"/>
    </source>
</evidence>
<evidence type="ECO:0000256" key="11">
    <source>
        <dbReference type="ARBA" id="ARBA00022989"/>
    </source>
</evidence>
<dbReference type="OrthoDB" id="6500128at2759"/>
<feature type="transmembrane region" description="Helical" evidence="15">
    <location>
        <begin position="258"/>
        <end position="277"/>
    </location>
</feature>
<dbReference type="SMART" id="SM00382">
    <property type="entry name" value="AAA"/>
    <property type="match status" value="1"/>
</dbReference>
<keyword evidence="11 15" id="KW-1133">Transmembrane helix</keyword>
<dbReference type="GO" id="GO:0009536">
    <property type="term" value="C:plastid"/>
    <property type="evidence" value="ECO:0007669"/>
    <property type="project" value="UniProtKB-SubCell"/>
</dbReference>
<dbReference type="Gene3D" id="1.20.1560.10">
    <property type="entry name" value="ABC transporter type 1, transmembrane domain"/>
    <property type="match status" value="2"/>
</dbReference>
<dbReference type="Gene3D" id="3.40.50.300">
    <property type="entry name" value="P-loop containing nucleotide triphosphate hydrolases"/>
    <property type="match status" value="1"/>
</dbReference>
<feature type="transmembrane region" description="Helical" evidence="15">
    <location>
        <begin position="783"/>
        <end position="809"/>
    </location>
</feature>
<dbReference type="CDD" id="cd03250">
    <property type="entry name" value="ABCC_MRP_domain1"/>
    <property type="match status" value="1"/>
</dbReference>
<feature type="domain" description="ABC transporter" evidence="16">
    <location>
        <begin position="434"/>
        <end position="659"/>
    </location>
</feature>
<dbReference type="PANTHER" id="PTHR24223:SF181">
    <property type="entry name" value="ABC TRANSPORTER C FAMILY MEMBER 3"/>
    <property type="match status" value="1"/>
</dbReference>
<dbReference type="FunFam" id="3.40.50.300:FF:000508">
    <property type="entry name" value="ABC transporter C family member 5"/>
    <property type="match status" value="1"/>
</dbReference>
<evidence type="ECO:0000259" key="16">
    <source>
        <dbReference type="PROSITE" id="PS50893"/>
    </source>
</evidence>
<dbReference type="GO" id="GO:0016887">
    <property type="term" value="F:ATP hydrolysis activity"/>
    <property type="evidence" value="ECO:0007669"/>
    <property type="project" value="InterPro"/>
</dbReference>
<dbReference type="Proteomes" id="UP000595140">
    <property type="component" value="Unassembled WGS sequence"/>
</dbReference>
<comment type="similarity">
    <text evidence="3">Belongs to the ABC transporter superfamily. ABCC family. Conjugate transporter (TC 3.A.1.208) subfamily.</text>
</comment>
<dbReference type="InterPro" id="IPR044746">
    <property type="entry name" value="ABCC_6TM_D1"/>
</dbReference>
<dbReference type="InterPro" id="IPR003593">
    <property type="entry name" value="AAA+_ATPase"/>
</dbReference>
<evidence type="ECO:0000256" key="3">
    <source>
        <dbReference type="ARBA" id="ARBA00009726"/>
    </source>
</evidence>
<accession>A0A484NM84</accession>
<dbReference type="EMBL" id="OOIL02006805">
    <property type="protein sequence ID" value="VFR02406.1"/>
    <property type="molecule type" value="Genomic_DNA"/>
</dbReference>
<feature type="domain" description="ABC transmembrane type-1" evidence="17">
    <location>
        <begin position="113"/>
        <end position="400"/>
    </location>
</feature>
<evidence type="ECO:0000256" key="10">
    <source>
        <dbReference type="ARBA" id="ARBA00022967"/>
    </source>
</evidence>
<feature type="transmembrane region" description="Helical" evidence="15">
    <location>
        <begin position="861"/>
        <end position="892"/>
    </location>
</feature>
<evidence type="ECO:0000256" key="1">
    <source>
        <dbReference type="ARBA" id="ARBA00004141"/>
    </source>
</evidence>
<sequence length="1013" mass="112492">MGNSNSVYVTDEEEGGVQSPLLVKHDGIVQPSAGFFSKLTFSWVGSLISRGYAEALNLDDLPPLSGSDCVEDSYLTFRNCLESSSNSAAKRVVVTPSQVARYLILTSWTDISWMALFCLLNTLASYAGPYLIDAFVQYLDGKKKNLSSSSSSSSYYPYLLVSSFFAAKLVECLMQMHSEFRVGVVGIRTKAVLMEGICNKVLTLSCVSRQRHTSGEMINLMSVDAERVGEFSVYMHDPWIIILQVTLALLILYRDLGLAWVAAFFATVLVMAVNYPLSSVLDKYQDRLMGSRDKRMKATSEVLKNMRVLKLQAWEMKFLSKIVELRENENGWLKRSLYAFAMTTSVFWIAPIFVSAITFGACMIIRVPLAPGKILSAIATFRILQDAISNLPGTVSMMVQTKVSLCRIASFLSLDDLDLGSIERVHRSEAAVEISEGNFSWVPSAEAAASSPSLKGINLRVEHGMKIAVCGGVGSGKSTLLSSILGEVPKVSGTLKMYGSKAYVPQSPWIHSGRIVDNILFGEKMDAKKYDAVLEACSLKKDFEMLPFGDQTIVGERGLNLSGGQKQRVQIARALYQDADIYVLDDPFSALDAHTRTHIFKESLLGLLGSKTVIYVTHQVEFLPAADVILVMKGGRIVEAGKYHEILKPGLEFVELVRAHDRALSAIDSTEAELNKHKKVVGDEEEEEEETLTLEEEKNNDDDSNTRPNRQIVQAEEREKTRVVGFSVYWEYLTAAYGGALVPLILFLQLLFQLLQIFSNYWMASATRSGSEAVVVEDGKTLIGVYVALAIGSSISILARSTLLMMAAYKTSFLLFTKLHSSLFRAPMSFFDTTPSGRILNRVSTDQSAVDMNTPLMVSRFAFSLISLLGTVVVVSLVVWQVFIIFIPIIAISIMYQRFYFPAARELFRLAGVTKAPVIQHFSETISGLTTIRSFDQESRFDEMNLKLINEFSRPRFFSCAARQWLCFRLDMLSAFLFACSLSFLIFLPGALVNPGRVQIGHPLEKLLFKTSR</sequence>
<feature type="transmembrane region" description="Helical" evidence="15">
    <location>
        <begin position="337"/>
        <end position="361"/>
    </location>
</feature>
<keyword evidence="6 15" id="KW-0812">Transmembrane</keyword>
<evidence type="ECO:0000256" key="6">
    <source>
        <dbReference type="ARBA" id="ARBA00022692"/>
    </source>
</evidence>
<evidence type="ECO:0000256" key="12">
    <source>
        <dbReference type="ARBA" id="ARBA00023136"/>
    </source>
</evidence>
<keyword evidence="12 15" id="KW-0472">Membrane</keyword>
<evidence type="ECO:0000313" key="18">
    <source>
        <dbReference type="EMBL" id="VFR02406.1"/>
    </source>
</evidence>
<dbReference type="PROSITE" id="PS00211">
    <property type="entry name" value="ABC_TRANSPORTER_1"/>
    <property type="match status" value="1"/>
</dbReference>
<dbReference type="Pfam" id="PF00005">
    <property type="entry name" value="ABC_tran"/>
    <property type="match status" value="1"/>
</dbReference>
<keyword evidence="8" id="KW-0547">Nucleotide-binding</keyword>
<keyword evidence="5" id="KW-0813">Transport</keyword>
<comment type="subcellular location">
    <subcellularLocation>
        <location evidence="1">Membrane</location>
        <topology evidence="1">Multi-pass membrane protein</topology>
    </subcellularLocation>
    <subcellularLocation>
        <location evidence="2">Plastid</location>
    </subcellularLocation>
</comment>
<feature type="region of interest" description="Disordered" evidence="14">
    <location>
        <begin position="676"/>
        <end position="710"/>
    </location>
</feature>
<evidence type="ECO:0000256" key="14">
    <source>
        <dbReference type="SAM" id="MobiDB-lite"/>
    </source>
</evidence>
<evidence type="ECO:0000256" key="9">
    <source>
        <dbReference type="ARBA" id="ARBA00022840"/>
    </source>
</evidence>
<dbReference type="EC" id="7.6.2.2" evidence="4"/>
<evidence type="ECO:0000256" key="13">
    <source>
        <dbReference type="ARBA" id="ARBA00034018"/>
    </source>
</evidence>
<dbReference type="GO" id="GO:0005524">
    <property type="term" value="F:ATP binding"/>
    <property type="evidence" value="ECO:0007669"/>
    <property type="project" value="UniProtKB-KW"/>
</dbReference>
<feature type="transmembrane region" description="Helical" evidence="15">
    <location>
        <begin position="973"/>
        <end position="993"/>
    </location>
</feature>
<keyword evidence="9" id="KW-0067">ATP-binding</keyword>
<comment type="catalytic activity">
    <reaction evidence="13">
        <text>ATP + H2O + xenobioticSide 1 = ADP + phosphate + xenobioticSide 2.</text>
        <dbReference type="EC" id="7.6.2.2"/>
    </reaction>
</comment>
<dbReference type="InterPro" id="IPR044726">
    <property type="entry name" value="ABCC_6TM_D2"/>
</dbReference>
<evidence type="ECO:0000256" key="4">
    <source>
        <dbReference type="ARBA" id="ARBA00012191"/>
    </source>
</evidence>
<feature type="domain" description="ABC transmembrane type-1" evidence="17">
    <location>
        <begin position="744"/>
        <end position="988"/>
    </location>
</feature>
<dbReference type="AlphaFoldDB" id="A0A484NM84"/>
<reference evidence="18 19" key="1">
    <citation type="submission" date="2018-04" db="EMBL/GenBank/DDBJ databases">
        <authorList>
            <person name="Vogel A."/>
        </authorList>
    </citation>
    <scope>NUCLEOTIDE SEQUENCE [LARGE SCALE GENOMIC DNA]</scope>
</reference>
<evidence type="ECO:0000256" key="5">
    <source>
        <dbReference type="ARBA" id="ARBA00022448"/>
    </source>
</evidence>
<dbReference type="FunFam" id="1.20.1560.10:FF:000003">
    <property type="entry name" value="ABC transporter C family member 10"/>
    <property type="match status" value="1"/>
</dbReference>
<dbReference type="InterPro" id="IPR027417">
    <property type="entry name" value="P-loop_NTPase"/>
</dbReference>
<proteinExistence type="inferred from homology"/>
<keyword evidence="7" id="KW-0677">Repeat</keyword>
<dbReference type="SUPFAM" id="SSF52540">
    <property type="entry name" value="P-loop containing nucleoside triphosphate hydrolases"/>
    <property type="match status" value="1"/>
</dbReference>
<gene>
    <name evidence="18" type="ORF">CCAM_LOCUS44181</name>
</gene>
<evidence type="ECO:0000256" key="15">
    <source>
        <dbReference type="SAM" id="Phobius"/>
    </source>
</evidence>
<dbReference type="CDD" id="cd18579">
    <property type="entry name" value="ABC_6TM_ABCC_D1"/>
    <property type="match status" value="1"/>
</dbReference>
<dbReference type="InterPro" id="IPR003439">
    <property type="entry name" value="ABC_transporter-like_ATP-bd"/>
</dbReference>
<dbReference type="Pfam" id="PF00664">
    <property type="entry name" value="ABC_membrane"/>
    <property type="match status" value="2"/>
</dbReference>
<organism evidence="18 19">
    <name type="scientific">Cuscuta campestris</name>
    <dbReference type="NCBI Taxonomy" id="132261"/>
    <lineage>
        <taxon>Eukaryota</taxon>
        <taxon>Viridiplantae</taxon>
        <taxon>Streptophyta</taxon>
        <taxon>Embryophyta</taxon>
        <taxon>Tracheophyta</taxon>
        <taxon>Spermatophyta</taxon>
        <taxon>Magnoliopsida</taxon>
        <taxon>eudicotyledons</taxon>
        <taxon>Gunneridae</taxon>
        <taxon>Pentapetalae</taxon>
        <taxon>asterids</taxon>
        <taxon>lamiids</taxon>
        <taxon>Solanales</taxon>
        <taxon>Convolvulaceae</taxon>
        <taxon>Cuscuteae</taxon>
        <taxon>Cuscuta</taxon>
        <taxon>Cuscuta subgen. Grammica</taxon>
        <taxon>Cuscuta sect. Cleistogrammica</taxon>
    </lineage>
</organism>
<dbReference type="GO" id="GO:0008559">
    <property type="term" value="F:ABC-type xenobiotic transporter activity"/>
    <property type="evidence" value="ECO:0007669"/>
    <property type="project" value="UniProtKB-EC"/>
</dbReference>
<dbReference type="SUPFAM" id="SSF90123">
    <property type="entry name" value="ABC transporter transmembrane region"/>
    <property type="match status" value="2"/>
</dbReference>
<dbReference type="InterPro" id="IPR036640">
    <property type="entry name" value="ABC1_TM_sf"/>
</dbReference>
<dbReference type="PROSITE" id="PS50893">
    <property type="entry name" value="ABC_TRANSPORTER_2"/>
    <property type="match status" value="1"/>
</dbReference>
<evidence type="ECO:0000256" key="8">
    <source>
        <dbReference type="ARBA" id="ARBA00022741"/>
    </source>
</evidence>
<feature type="transmembrane region" description="Helical" evidence="15">
    <location>
        <begin position="741"/>
        <end position="762"/>
    </location>
</feature>
<evidence type="ECO:0000313" key="19">
    <source>
        <dbReference type="Proteomes" id="UP000595140"/>
    </source>
</evidence>
<dbReference type="PROSITE" id="PS50929">
    <property type="entry name" value="ABC_TM1F"/>
    <property type="match status" value="2"/>
</dbReference>
<keyword evidence="19" id="KW-1185">Reference proteome</keyword>
<dbReference type="InterPro" id="IPR050173">
    <property type="entry name" value="ABC_transporter_C-like"/>
</dbReference>
<evidence type="ECO:0000256" key="2">
    <source>
        <dbReference type="ARBA" id="ARBA00004474"/>
    </source>
</evidence>
<dbReference type="PANTHER" id="PTHR24223">
    <property type="entry name" value="ATP-BINDING CASSETTE SUB-FAMILY C"/>
    <property type="match status" value="1"/>
</dbReference>
<dbReference type="CDD" id="cd18580">
    <property type="entry name" value="ABC_6TM_ABCC_D2"/>
    <property type="match status" value="1"/>
</dbReference>
<protein>
    <recommendedName>
        <fullName evidence="4">ABC-type xenobiotic transporter</fullName>
        <ecNumber evidence="4">7.6.2.2</ecNumber>
    </recommendedName>
</protein>
<dbReference type="InterPro" id="IPR011527">
    <property type="entry name" value="ABC1_TM_dom"/>
</dbReference>
<dbReference type="FunFam" id="1.20.1560.10:FF:000002">
    <property type="entry name" value="ABC transporter C family member 5"/>
    <property type="match status" value="1"/>
</dbReference>